<reference evidence="12" key="1">
    <citation type="submission" date="2025-05" db="UniProtKB">
        <authorList>
            <consortium name="RefSeq"/>
        </authorList>
    </citation>
    <scope>NUCLEOTIDE SEQUENCE [LARGE SCALE GENOMIC DNA]</scope>
</reference>
<evidence type="ECO:0000256" key="2">
    <source>
        <dbReference type="ARBA" id="ARBA00009592"/>
    </source>
</evidence>
<keyword evidence="9 13" id="KW-0675">Receptor</keyword>
<keyword evidence="4" id="KW-0433">Leucine-rich repeat</keyword>
<evidence type="ECO:0000256" key="4">
    <source>
        <dbReference type="ARBA" id="ARBA00022614"/>
    </source>
</evidence>
<gene>
    <name evidence="13" type="primary">LOC132800784</name>
</gene>
<keyword evidence="5 11" id="KW-0812">Transmembrane</keyword>
<comment type="subcellular location">
    <subcellularLocation>
        <location evidence="1">Cell membrane</location>
        <topology evidence="1">Single-pass type I membrane protein</topology>
    </subcellularLocation>
</comment>
<evidence type="ECO:0000256" key="7">
    <source>
        <dbReference type="ARBA" id="ARBA00022989"/>
    </source>
</evidence>
<dbReference type="InterPro" id="IPR032675">
    <property type="entry name" value="LRR_dom_sf"/>
</dbReference>
<protein>
    <submittedName>
        <fullName evidence="13">Receptor like protein 25</fullName>
    </submittedName>
</protein>
<evidence type="ECO:0000256" key="9">
    <source>
        <dbReference type="ARBA" id="ARBA00023170"/>
    </source>
</evidence>
<reference evidence="13" key="2">
    <citation type="submission" date="2025-08" db="UniProtKB">
        <authorList>
            <consortium name="RefSeq"/>
        </authorList>
    </citation>
    <scope>IDENTIFICATION</scope>
    <source>
        <tissue evidence="13">Seedling</tissue>
    </source>
</reference>
<feature type="transmembrane region" description="Helical" evidence="11">
    <location>
        <begin position="88"/>
        <end position="109"/>
    </location>
</feature>
<comment type="similarity">
    <text evidence="2">Belongs to the RLP family.</text>
</comment>
<evidence type="ECO:0000256" key="10">
    <source>
        <dbReference type="ARBA" id="ARBA00023180"/>
    </source>
</evidence>
<evidence type="ECO:0000256" key="3">
    <source>
        <dbReference type="ARBA" id="ARBA00022475"/>
    </source>
</evidence>
<dbReference type="PANTHER" id="PTHR27004">
    <property type="entry name" value="RECEPTOR-LIKE PROTEIN 12 ISOFORM X1"/>
    <property type="match status" value="1"/>
</dbReference>
<organism evidence="12 13">
    <name type="scientific">Ziziphus jujuba</name>
    <name type="common">Chinese jujube</name>
    <name type="synonym">Ziziphus sativa</name>
    <dbReference type="NCBI Taxonomy" id="326968"/>
    <lineage>
        <taxon>Eukaryota</taxon>
        <taxon>Viridiplantae</taxon>
        <taxon>Streptophyta</taxon>
        <taxon>Embryophyta</taxon>
        <taxon>Tracheophyta</taxon>
        <taxon>Spermatophyta</taxon>
        <taxon>Magnoliopsida</taxon>
        <taxon>eudicotyledons</taxon>
        <taxon>Gunneridae</taxon>
        <taxon>Pentapetalae</taxon>
        <taxon>rosids</taxon>
        <taxon>fabids</taxon>
        <taxon>Rosales</taxon>
        <taxon>Rhamnaceae</taxon>
        <taxon>Paliureae</taxon>
        <taxon>Ziziphus</taxon>
    </lineage>
</organism>
<accession>A0ABM4A2T6</accession>
<dbReference type="RefSeq" id="XP_060671046.1">
    <property type="nucleotide sequence ID" value="XM_060815063.1"/>
</dbReference>
<evidence type="ECO:0000256" key="6">
    <source>
        <dbReference type="ARBA" id="ARBA00022737"/>
    </source>
</evidence>
<keyword evidence="10" id="KW-0325">Glycoprotein</keyword>
<keyword evidence="3" id="KW-1003">Cell membrane</keyword>
<proteinExistence type="inferred from homology"/>
<keyword evidence="6" id="KW-0677">Repeat</keyword>
<sequence>MLFGEIPHQLKQLGFLKRFNVSHNNLKGPIPQGNQFNTFDSSSFKGNLGLCGDPLFKKCGGLESSSLPPSVFEENDESKSLFEFDWKFVLMGFMSGLVVGVVLGDIVIIRRHGWLVKMGCKRRR</sequence>
<dbReference type="SUPFAM" id="SSF52058">
    <property type="entry name" value="L domain-like"/>
    <property type="match status" value="1"/>
</dbReference>
<dbReference type="PANTHER" id="PTHR27004:SF447">
    <property type="entry name" value="RECEPTOR LIKE PROTEIN 30-LIKE"/>
    <property type="match status" value="1"/>
</dbReference>
<evidence type="ECO:0000256" key="11">
    <source>
        <dbReference type="SAM" id="Phobius"/>
    </source>
</evidence>
<evidence type="ECO:0000256" key="8">
    <source>
        <dbReference type="ARBA" id="ARBA00023136"/>
    </source>
</evidence>
<keyword evidence="7 11" id="KW-1133">Transmembrane helix</keyword>
<evidence type="ECO:0000313" key="13">
    <source>
        <dbReference type="RefSeq" id="XP_060671046.1"/>
    </source>
</evidence>
<keyword evidence="12" id="KW-1185">Reference proteome</keyword>
<dbReference type="GeneID" id="132800784"/>
<evidence type="ECO:0000256" key="5">
    <source>
        <dbReference type="ARBA" id="ARBA00022692"/>
    </source>
</evidence>
<name>A0ABM4A2T6_ZIZJJ</name>
<dbReference type="Proteomes" id="UP001652623">
    <property type="component" value="Chromosome 2"/>
</dbReference>
<dbReference type="Gene3D" id="3.80.10.10">
    <property type="entry name" value="Ribonuclease Inhibitor"/>
    <property type="match status" value="1"/>
</dbReference>
<evidence type="ECO:0000313" key="12">
    <source>
        <dbReference type="Proteomes" id="UP001652623"/>
    </source>
</evidence>
<evidence type="ECO:0000256" key="1">
    <source>
        <dbReference type="ARBA" id="ARBA00004251"/>
    </source>
</evidence>
<keyword evidence="8 11" id="KW-0472">Membrane</keyword>